<dbReference type="AlphaFoldDB" id="A0A1J4K8Y0"/>
<evidence type="ECO:0000313" key="1">
    <source>
        <dbReference type="EMBL" id="OHT07863.1"/>
    </source>
</evidence>
<dbReference type="Proteomes" id="UP000179807">
    <property type="component" value="Unassembled WGS sequence"/>
</dbReference>
<reference evidence="1" key="1">
    <citation type="submission" date="2016-10" db="EMBL/GenBank/DDBJ databases">
        <authorList>
            <person name="Benchimol M."/>
            <person name="Almeida L.G."/>
            <person name="Vasconcelos A.T."/>
            <person name="Perreira-Neves A."/>
            <person name="Rosa I.A."/>
            <person name="Tasca T."/>
            <person name="Bogo M.R."/>
            <person name="de Souza W."/>
        </authorList>
    </citation>
    <scope>NUCLEOTIDE SEQUENCE [LARGE SCALE GENOMIC DNA]</scope>
    <source>
        <strain evidence="1">K</strain>
    </source>
</reference>
<sequence length="272" mass="31400">MKSHDSCLLISLPLAECNVGTSALIQRSSSSDKISLENDKSYDLLKKPSKTDNSGNSYDLNSSKNMNFESFFVNENEKSLLNCSFSLVDAKNQVTELMKSTNADYLTETLKRMDAVNALKNISLQLQTIKMKEDVHLKRESIKMNIAFFNYCEEYSEAELARIHNNIFMYGSFINFLLTTTLKDCLVNIQAFLTKYIKLNKNFYKHSKRCIVMKSKFDMPLKSMTKKGSIKRKQEIFDLLSESRKSGRIIQRLKLQADLLSYYDIDIVVMHY</sequence>
<dbReference type="EMBL" id="MLAK01000684">
    <property type="protein sequence ID" value="OHT07863.1"/>
    <property type="molecule type" value="Genomic_DNA"/>
</dbReference>
<dbReference type="GeneID" id="94838090"/>
<accession>A0A1J4K8Y0</accession>
<name>A0A1J4K8Y0_9EUKA</name>
<proteinExistence type="predicted"/>
<gene>
    <name evidence="1" type="ORF">TRFO_23812</name>
</gene>
<dbReference type="RefSeq" id="XP_068360999.1">
    <property type="nucleotide sequence ID" value="XM_068503386.1"/>
</dbReference>
<comment type="caution">
    <text evidence="1">The sequence shown here is derived from an EMBL/GenBank/DDBJ whole genome shotgun (WGS) entry which is preliminary data.</text>
</comment>
<evidence type="ECO:0000313" key="2">
    <source>
        <dbReference type="Proteomes" id="UP000179807"/>
    </source>
</evidence>
<dbReference type="VEuPathDB" id="TrichDB:TRFO_23812"/>
<keyword evidence="2" id="KW-1185">Reference proteome</keyword>
<organism evidence="1 2">
    <name type="scientific">Tritrichomonas foetus</name>
    <dbReference type="NCBI Taxonomy" id="1144522"/>
    <lineage>
        <taxon>Eukaryota</taxon>
        <taxon>Metamonada</taxon>
        <taxon>Parabasalia</taxon>
        <taxon>Tritrichomonadida</taxon>
        <taxon>Tritrichomonadidae</taxon>
        <taxon>Tritrichomonas</taxon>
    </lineage>
</organism>
<protein>
    <submittedName>
        <fullName evidence="1">Uncharacterized protein</fullName>
    </submittedName>
</protein>